<keyword evidence="9" id="KW-0408">Iron</keyword>
<keyword evidence="9" id="KW-0349">Heme</keyword>
<evidence type="ECO:0000256" key="1">
    <source>
        <dbReference type="ARBA" id="ARBA00004589"/>
    </source>
</evidence>
<evidence type="ECO:0000256" key="10">
    <source>
        <dbReference type="SAM" id="MobiDB-lite"/>
    </source>
</evidence>
<dbReference type="Proteomes" id="UP000011761">
    <property type="component" value="Unassembled WGS sequence"/>
</dbReference>
<keyword evidence="8" id="KW-0449">Lipoprotein</keyword>
<evidence type="ECO:0000256" key="9">
    <source>
        <dbReference type="PROSITE-ProRule" id="PRU01356"/>
    </source>
</evidence>
<evidence type="ECO:0000256" key="3">
    <source>
        <dbReference type="ARBA" id="ARBA00010031"/>
    </source>
</evidence>
<organism evidence="13 14">
    <name type="scientific">Baudoinia panamericana (strain UAMH 10762)</name>
    <name type="common">Angels' share fungus</name>
    <name type="synonym">Baudoinia compniacensis (strain UAMH 10762)</name>
    <dbReference type="NCBI Taxonomy" id="717646"/>
    <lineage>
        <taxon>Eukaryota</taxon>
        <taxon>Fungi</taxon>
        <taxon>Dikarya</taxon>
        <taxon>Ascomycota</taxon>
        <taxon>Pezizomycotina</taxon>
        <taxon>Dothideomycetes</taxon>
        <taxon>Dothideomycetidae</taxon>
        <taxon>Mycosphaerellales</taxon>
        <taxon>Teratosphaeriaceae</taxon>
        <taxon>Baudoinia</taxon>
    </lineage>
</organism>
<evidence type="ECO:0000259" key="12">
    <source>
        <dbReference type="PROSITE" id="PS52012"/>
    </source>
</evidence>
<feature type="binding site" description="axial binding residue" evidence="9">
    <location>
        <position position="54"/>
    </location>
    <ligand>
        <name>heme</name>
        <dbReference type="ChEBI" id="CHEBI:30413"/>
    </ligand>
    <ligandPart>
        <name>Fe</name>
        <dbReference type="ChEBI" id="CHEBI:18248"/>
    </ligandPart>
</feature>
<proteinExistence type="inferred from homology"/>
<keyword evidence="6 11" id="KW-0732">Signal</keyword>
<dbReference type="RefSeq" id="XP_007674728.1">
    <property type="nucleotide sequence ID" value="XM_007676538.1"/>
</dbReference>
<evidence type="ECO:0000256" key="2">
    <source>
        <dbReference type="ARBA" id="ARBA00004613"/>
    </source>
</evidence>
<evidence type="ECO:0000256" key="6">
    <source>
        <dbReference type="ARBA" id="ARBA00022729"/>
    </source>
</evidence>
<evidence type="ECO:0000256" key="5">
    <source>
        <dbReference type="ARBA" id="ARBA00022622"/>
    </source>
</evidence>
<keyword evidence="9" id="KW-0479">Metal-binding</keyword>
<feature type="domain" description="CFEM" evidence="12">
    <location>
        <begin position="8"/>
        <end position="118"/>
    </location>
</feature>
<gene>
    <name evidence="13" type="ORF">BAUCODRAFT_403488</name>
</gene>
<dbReference type="GO" id="GO:0005576">
    <property type="term" value="C:extracellular region"/>
    <property type="evidence" value="ECO:0007669"/>
    <property type="project" value="UniProtKB-SubCell"/>
</dbReference>
<dbReference type="HOGENOM" id="CLU_1461047_0_0_1"/>
<feature type="disulfide bond" evidence="9">
    <location>
        <begin position="50"/>
        <end position="57"/>
    </location>
</feature>
<evidence type="ECO:0000313" key="13">
    <source>
        <dbReference type="EMBL" id="EMC97777.1"/>
    </source>
</evidence>
<dbReference type="OMA" id="LMANCTQ"/>
<dbReference type="KEGG" id="bcom:BAUCODRAFT_403488"/>
<keyword evidence="5" id="KW-0336">GPI-anchor</keyword>
<evidence type="ECO:0000313" key="14">
    <source>
        <dbReference type="Proteomes" id="UP000011761"/>
    </source>
</evidence>
<feature type="region of interest" description="Disordered" evidence="10">
    <location>
        <begin position="104"/>
        <end position="161"/>
    </location>
</feature>
<evidence type="ECO:0000256" key="7">
    <source>
        <dbReference type="ARBA" id="ARBA00023157"/>
    </source>
</evidence>
<keyword evidence="14" id="KW-1185">Reference proteome</keyword>
<sequence length="185" mass="17827">MRTFTLIAVASAAIVSAQTAAQNATAAALAAQIPACVIPCDDAAISSVGCGLTDYACHCAHGTQLSQIIPGCLANSTCSQSDLALFASIPPKICAALNSSANATSTTTATPVGTAVSSGRPSATANSTTTRTTFVSNTGSATATPSGPSASPSAPAQQHSGAGSLSPVISGLFGLLGAGLLFAAL</sequence>
<dbReference type="GO" id="GO:0046872">
    <property type="term" value="F:metal ion binding"/>
    <property type="evidence" value="ECO:0007669"/>
    <property type="project" value="UniProtKB-UniRule"/>
</dbReference>
<comment type="caution">
    <text evidence="9">Lacks conserved residue(s) required for the propagation of feature annotation.</text>
</comment>
<dbReference type="EMBL" id="KB445553">
    <property type="protein sequence ID" value="EMC97777.1"/>
    <property type="molecule type" value="Genomic_DNA"/>
</dbReference>
<evidence type="ECO:0000256" key="4">
    <source>
        <dbReference type="ARBA" id="ARBA00022525"/>
    </source>
</evidence>
<dbReference type="AlphaFoldDB" id="M2LTC1"/>
<dbReference type="OrthoDB" id="3767534at2759"/>
<comment type="subcellular location">
    <subcellularLocation>
        <location evidence="1">Membrane</location>
        <topology evidence="1">Lipid-anchor</topology>
        <topology evidence="1">GPI-anchor</topology>
    </subcellularLocation>
    <subcellularLocation>
        <location evidence="2">Secreted</location>
    </subcellularLocation>
</comment>
<dbReference type="InterPro" id="IPR008427">
    <property type="entry name" value="Extracellular_membr_CFEM_dom"/>
</dbReference>
<keyword evidence="5" id="KW-0325">Glycoprotein</keyword>
<dbReference type="PROSITE" id="PS52012">
    <property type="entry name" value="CFEM"/>
    <property type="match status" value="1"/>
</dbReference>
<evidence type="ECO:0000256" key="11">
    <source>
        <dbReference type="SAM" id="SignalP"/>
    </source>
</evidence>
<protein>
    <recommendedName>
        <fullName evidence="12">CFEM domain-containing protein</fullName>
    </recommendedName>
</protein>
<feature type="signal peptide" evidence="11">
    <location>
        <begin position="1"/>
        <end position="21"/>
    </location>
</feature>
<keyword evidence="7 9" id="KW-1015">Disulfide bond</keyword>
<keyword evidence="4" id="KW-0964">Secreted</keyword>
<reference evidence="13 14" key="1">
    <citation type="journal article" date="2012" name="PLoS Pathog.">
        <title>Diverse lifestyles and strategies of plant pathogenesis encoded in the genomes of eighteen Dothideomycetes fungi.</title>
        <authorList>
            <person name="Ohm R.A."/>
            <person name="Feau N."/>
            <person name="Henrissat B."/>
            <person name="Schoch C.L."/>
            <person name="Horwitz B.A."/>
            <person name="Barry K.W."/>
            <person name="Condon B.J."/>
            <person name="Copeland A.C."/>
            <person name="Dhillon B."/>
            <person name="Glaser F."/>
            <person name="Hesse C.N."/>
            <person name="Kosti I."/>
            <person name="LaButti K."/>
            <person name="Lindquist E.A."/>
            <person name="Lucas S."/>
            <person name="Salamov A.A."/>
            <person name="Bradshaw R.E."/>
            <person name="Ciuffetti L."/>
            <person name="Hamelin R.C."/>
            <person name="Kema G.H.J."/>
            <person name="Lawrence C."/>
            <person name="Scott J.A."/>
            <person name="Spatafora J.W."/>
            <person name="Turgeon B.G."/>
            <person name="de Wit P.J.G.M."/>
            <person name="Zhong S."/>
            <person name="Goodwin S.B."/>
            <person name="Grigoriev I.V."/>
        </authorList>
    </citation>
    <scope>NUCLEOTIDE SEQUENCE [LARGE SCALE GENOMIC DNA]</scope>
    <source>
        <strain evidence="13 14">UAMH 10762</strain>
    </source>
</reference>
<dbReference type="GO" id="GO:0098552">
    <property type="term" value="C:side of membrane"/>
    <property type="evidence" value="ECO:0007669"/>
    <property type="project" value="UniProtKB-KW"/>
</dbReference>
<evidence type="ECO:0000256" key="8">
    <source>
        <dbReference type="ARBA" id="ARBA00023288"/>
    </source>
</evidence>
<dbReference type="GeneID" id="19113972"/>
<dbReference type="Pfam" id="PF05730">
    <property type="entry name" value="CFEM"/>
    <property type="match status" value="1"/>
</dbReference>
<accession>M2LTC1</accession>
<name>M2LTC1_BAUPA</name>
<comment type="similarity">
    <text evidence="3">Belongs to the RBT5 family.</text>
</comment>
<feature type="chain" id="PRO_5004021872" description="CFEM domain-containing protein" evidence="11">
    <location>
        <begin position="22"/>
        <end position="185"/>
    </location>
</feature>
<keyword evidence="5" id="KW-0472">Membrane</keyword>